<sequence>MAASSCVLALALCACSPQKTPVTTSFEGAPSFTGPWAAEFTDALARSTDDFVRSVLADEVVTDQELSETRDRFSGCLSSFGVTDISFEADGGFSMRSPDSMSSDAVSERVDACSEESGENTVSALHSWVRRNPENLDEATILAACLVREGVVDPSFSAEDYTNADGDLPLLESVSAGLGQAAFMLCNNDPLGLFAPGSTPGA</sequence>
<evidence type="ECO:0000313" key="1">
    <source>
        <dbReference type="EMBL" id="NYS91986.1"/>
    </source>
</evidence>
<comment type="caution">
    <text evidence="1">The sequence shown here is derived from an EMBL/GenBank/DDBJ whole genome shotgun (WGS) entry which is preliminary data.</text>
</comment>
<dbReference type="AlphaFoldDB" id="A0A853ENC6"/>
<dbReference type="EMBL" id="JACBYE010000001">
    <property type="protein sequence ID" value="NYS91986.1"/>
    <property type="molecule type" value="Genomic_DNA"/>
</dbReference>
<accession>A0A853ENC6</accession>
<protein>
    <submittedName>
        <fullName evidence="1">Uncharacterized protein</fullName>
    </submittedName>
</protein>
<name>A0A853ENC6_9MICO</name>
<organism evidence="1 2">
    <name type="scientific">Sanguibacter inulinus</name>
    <dbReference type="NCBI Taxonomy" id="60922"/>
    <lineage>
        <taxon>Bacteria</taxon>
        <taxon>Bacillati</taxon>
        <taxon>Actinomycetota</taxon>
        <taxon>Actinomycetes</taxon>
        <taxon>Micrococcales</taxon>
        <taxon>Sanguibacteraceae</taxon>
        <taxon>Sanguibacter</taxon>
    </lineage>
</organism>
<dbReference type="RefSeq" id="WP_218928285.1">
    <property type="nucleotide sequence ID" value="NZ_JACBYE010000001.1"/>
</dbReference>
<evidence type="ECO:0000313" key="2">
    <source>
        <dbReference type="Proteomes" id="UP000561011"/>
    </source>
</evidence>
<proteinExistence type="predicted"/>
<gene>
    <name evidence="1" type="ORF">HZZ10_00330</name>
</gene>
<reference evidence="1 2" key="1">
    <citation type="submission" date="2020-07" db="EMBL/GenBank/DDBJ databases">
        <title>MOT database genomes.</title>
        <authorList>
            <person name="Joseph S."/>
            <person name="Aduse-Opoku J."/>
            <person name="Hashim A."/>
            <person name="Wade W."/>
            <person name="Curtis M."/>
        </authorList>
    </citation>
    <scope>NUCLEOTIDE SEQUENCE [LARGE SCALE GENOMIC DNA]</scope>
    <source>
        <strain evidence="1 2">DSM 100099</strain>
    </source>
</reference>
<dbReference type="Proteomes" id="UP000561011">
    <property type="component" value="Unassembled WGS sequence"/>
</dbReference>
<keyword evidence="2" id="KW-1185">Reference proteome</keyword>